<dbReference type="Proteomes" id="UP001209878">
    <property type="component" value="Unassembled WGS sequence"/>
</dbReference>
<protein>
    <recommendedName>
        <fullName evidence="4">F5/8 type C domain-containing protein</fullName>
    </recommendedName>
</protein>
<evidence type="ECO:0000313" key="3">
    <source>
        <dbReference type="Proteomes" id="UP001209878"/>
    </source>
</evidence>
<evidence type="ECO:0000256" key="1">
    <source>
        <dbReference type="SAM" id="MobiDB-lite"/>
    </source>
</evidence>
<organism evidence="2 3">
    <name type="scientific">Ridgeia piscesae</name>
    <name type="common">Tubeworm</name>
    <dbReference type="NCBI Taxonomy" id="27915"/>
    <lineage>
        <taxon>Eukaryota</taxon>
        <taxon>Metazoa</taxon>
        <taxon>Spiralia</taxon>
        <taxon>Lophotrochozoa</taxon>
        <taxon>Annelida</taxon>
        <taxon>Polychaeta</taxon>
        <taxon>Sedentaria</taxon>
        <taxon>Canalipalpata</taxon>
        <taxon>Sabellida</taxon>
        <taxon>Siboglinidae</taxon>
        <taxon>Ridgeia</taxon>
    </lineage>
</organism>
<keyword evidence="3" id="KW-1185">Reference proteome</keyword>
<comment type="caution">
    <text evidence="2">The sequence shown here is derived from an EMBL/GenBank/DDBJ whole genome shotgun (WGS) entry which is preliminary data.</text>
</comment>
<dbReference type="SUPFAM" id="SSF49785">
    <property type="entry name" value="Galactose-binding domain-like"/>
    <property type="match status" value="3"/>
</dbReference>
<evidence type="ECO:0000313" key="2">
    <source>
        <dbReference type="EMBL" id="KAK2190018.1"/>
    </source>
</evidence>
<evidence type="ECO:0008006" key="4">
    <source>
        <dbReference type="Google" id="ProtNLM"/>
    </source>
</evidence>
<accession>A0AAD9P8C8</accession>
<proteinExistence type="predicted"/>
<feature type="region of interest" description="Disordered" evidence="1">
    <location>
        <begin position="187"/>
        <end position="215"/>
    </location>
</feature>
<dbReference type="AlphaFoldDB" id="A0AAD9P8C8"/>
<reference evidence="2" key="1">
    <citation type="journal article" date="2023" name="Mol. Biol. Evol.">
        <title>Third-Generation Sequencing Reveals the Adaptive Role of the Epigenome in Three Deep-Sea Polychaetes.</title>
        <authorList>
            <person name="Perez M."/>
            <person name="Aroh O."/>
            <person name="Sun Y."/>
            <person name="Lan Y."/>
            <person name="Juniper S.K."/>
            <person name="Young C.R."/>
            <person name="Angers B."/>
            <person name="Qian P.Y."/>
        </authorList>
    </citation>
    <scope>NUCLEOTIDE SEQUENCE</scope>
    <source>
        <strain evidence="2">R07B-5</strain>
    </source>
</reference>
<sequence>MHSCTIVRNIVGNPWWQVDLATPHIVRSVTITACSDIWGSRLRQLIIDVLRRFEPRSAIRRTNTTCAIVLRHQPFALGETRQIPCTSDQIFKGRYVRVTQRGSDLDMILCEVQVDGIREHIVNVAAGKPAYQSSTYGMTSAMYAVNGISNDPRAYCSRTTRSTPSWWKVDLQSNYIVNSVTVVPCQQPFPSSKRSRSPQREPPLDVNVARGKPAKQSSSANLYKCEASKAVDGMLITDKKKNSCSLTKSQLGAWWEVDLGAVYEIHAVVITSPNSGELIHETSEIAHVCTG</sequence>
<dbReference type="EMBL" id="JAODUO010000091">
    <property type="protein sequence ID" value="KAK2190018.1"/>
    <property type="molecule type" value="Genomic_DNA"/>
</dbReference>
<name>A0AAD9P8C8_RIDPI</name>
<dbReference type="Pfam" id="PF22633">
    <property type="entry name" value="F5_F8_type_C_2"/>
    <property type="match status" value="2"/>
</dbReference>
<dbReference type="InterPro" id="IPR051941">
    <property type="entry name" value="BG_Antigen-Binding_Lectin"/>
</dbReference>
<dbReference type="InterPro" id="IPR008979">
    <property type="entry name" value="Galactose-bd-like_sf"/>
</dbReference>
<dbReference type="Gene3D" id="2.60.120.260">
    <property type="entry name" value="Galactose-binding domain-like"/>
    <property type="match status" value="3"/>
</dbReference>
<dbReference type="PANTHER" id="PTHR45713:SF6">
    <property type="entry name" value="F5_8 TYPE C DOMAIN-CONTAINING PROTEIN"/>
    <property type="match status" value="1"/>
</dbReference>
<gene>
    <name evidence="2" type="ORF">NP493_89g05001</name>
</gene>
<dbReference type="PANTHER" id="PTHR45713">
    <property type="entry name" value="FTP DOMAIN-CONTAINING PROTEIN"/>
    <property type="match status" value="1"/>
</dbReference>